<proteinExistence type="predicted"/>
<dbReference type="EMBL" id="QKYT01000113">
    <property type="protein sequence ID" value="RIA93045.1"/>
    <property type="molecule type" value="Genomic_DNA"/>
</dbReference>
<dbReference type="OrthoDB" id="2447216at2759"/>
<evidence type="ECO:0000313" key="5">
    <source>
        <dbReference type="EMBL" id="RIA93045.1"/>
    </source>
</evidence>
<protein>
    <recommendedName>
        <fullName evidence="4">Crinkler effector protein N-terminal domain-containing protein</fullName>
    </recommendedName>
</protein>
<evidence type="ECO:0000256" key="3">
    <source>
        <dbReference type="ARBA" id="ARBA00022525"/>
    </source>
</evidence>
<dbReference type="STRING" id="658196.A0A397T9I1"/>
<dbReference type="InterPro" id="IPR052980">
    <property type="entry name" value="Crinkler_effector"/>
</dbReference>
<keyword evidence="3" id="KW-0964">Secreted</keyword>
<evidence type="ECO:0000256" key="1">
    <source>
        <dbReference type="ARBA" id="ARBA00004340"/>
    </source>
</evidence>
<dbReference type="GO" id="GO:0043657">
    <property type="term" value="C:host cell"/>
    <property type="evidence" value="ECO:0007669"/>
    <property type="project" value="UniProtKB-SubCell"/>
</dbReference>
<evidence type="ECO:0000256" key="2">
    <source>
        <dbReference type="ARBA" id="ARBA00004613"/>
    </source>
</evidence>
<dbReference type="GO" id="GO:0005576">
    <property type="term" value="C:extracellular region"/>
    <property type="evidence" value="ECO:0007669"/>
    <property type="project" value="UniProtKB-SubCell"/>
</dbReference>
<evidence type="ECO:0000259" key="4">
    <source>
        <dbReference type="Pfam" id="PF20147"/>
    </source>
</evidence>
<feature type="domain" description="Crinkler effector protein N-terminal" evidence="4">
    <location>
        <begin position="4"/>
        <end position="107"/>
    </location>
</feature>
<evidence type="ECO:0000313" key="6">
    <source>
        <dbReference type="Proteomes" id="UP000265703"/>
    </source>
</evidence>
<dbReference type="PANTHER" id="PTHR33129">
    <property type="entry name" value="PROTEIN KINASE DOMAIN-CONTAINING PROTEIN-RELATED"/>
    <property type="match status" value="1"/>
</dbReference>
<keyword evidence="6" id="KW-1185">Reference proteome</keyword>
<comment type="subcellular location">
    <subcellularLocation>
        <location evidence="1">Host cell</location>
    </subcellularLocation>
    <subcellularLocation>
        <location evidence="2">Secreted</location>
    </subcellularLocation>
</comment>
<dbReference type="Proteomes" id="UP000265703">
    <property type="component" value="Unassembled WGS sequence"/>
</dbReference>
<name>A0A397T9I1_9GLOM</name>
<reference evidence="5 6" key="1">
    <citation type="submission" date="2018-06" db="EMBL/GenBank/DDBJ databases">
        <title>Comparative genomics reveals the genomic features of Rhizophagus irregularis, R. cerebriforme, R. diaphanum and Gigaspora rosea, and their symbiotic lifestyle signature.</title>
        <authorList>
            <person name="Morin E."/>
            <person name="San Clemente H."/>
            <person name="Chen E.C.H."/>
            <person name="De La Providencia I."/>
            <person name="Hainaut M."/>
            <person name="Kuo A."/>
            <person name="Kohler A."/>
            <person name="Murat C."/>
            <person name="Tang N."/>
            <person name="Roy S."/>
            <person name="Loubradou J."/>
            <person name="Henrissat B."/>
            <person name="Grigoriev I.V."/>
            <person name="Corradi N."/>
            <person name="Roux C."/>
            <person name="Martin F.M."/>
        </authorList>
    </citation>
    <scope>NUCLEOTIDE SEQUENCE [LARGE SCALE GENOMIC DNA]</scope>
    <source>
        <strain evidence="5 6">DAOM 227022</strain>
    </source>
</reference>
<comment type="caution">
    <text evidence="5">The sequence shown here is derived from an EMBL/GenBank/DDBJ whole genome shotgun (WGS) entry which is preliminary data.</text>
</comment>
<gene>
    <name evidence="5" type="ORF">C1645_874394</name>
</gene>
<sequence>MSTIRLNCLVRGNLPEHAFEVEIGKNDSISDLKQIISDEKDVIAKELILWKVNTSTSEKMKFERLKSHMLSIKEVLGGEEMKSKIRDIDYYFPDDYIFLEEYINLMVDLSYGVDEKLEKSWNALKNGKIINIQQSENHLSGIGKTFFGYYLLYRLAQLNKTVIYYKENKCAILFSEKGTFYYNDIYDLKRYLYKSNVWYIVDNRILRYYNDAMTIIIYSPQERYYKDFDKIIRNVEDIMMSVWSWEEINTCRHVNFDNLSQKKVWELYEKWGGIPLFTLDYALDESKQILLQRAIDIVDYQLLKYFDELYDDKDIRHRLVHIFFNETQYDVTQFASEYVAEKIVNKLEMYYKDELLEFMNRRQYEEYSGLHKPIFEYIAHRTLLNGGSFEIYSLTTKSISKLTMPKRDKLVFNNPNDIEPGKYCVPSKKDFENDINAIVSPNMIFLMIVSENHPIHKNGLDKLIDKFINKSDESIIEIYFVIPKIYIPIFNE</sequence>
<dbReference type="AlphaFoldDB" id="A0A397T9I1"/>
<dbReference type="InterPro" id="IPR045379">
    <property type="entry name" value="Crinkler_N"/>
</dbReference>
<dbReference type="PANTHER" id="PTHR33129:SF1">
    <property type="entry name" value="ATP-BINDING PROTEIN"/>
    <property type="match status" value="1"/>
</dbReference>
<organism evidence="5 6">
    <name type="scientific">Glomus cerebriforme</name>
    <dbReference type="NCBI Taxonomy" id="658196"/>
    <lineage>
        <taxon>Eukaryota</taxon>
        <taxon>Fungi</taxon>
        <taxon>Fungi incertae sedis</taxon>
        <taxon>Mucoromycota</taxon>
        <taxon>Glomeromycotina</taxon>
        <taxon>Glomeromycetes</taxon>
        <taxon>Glomerales</taxon>
        <taxon>Glomeraceae</taxon>
        <taxon>Glomus</taxon>
    </lineage>
</organism>
<accession>A0A397T9I1</accession>
<dbReference type="Pfam" id="PF20147">
    <property type="entry name" value="Crinkler"/>
    <property type="match status" value="1"/>
</dbReference>